<dbReference type="EMBL" id="BT065170">
    <property type="protein sequence ID" value="ACN31046.1"/>
    <property type="molecule type" value="mRNA"/>
</dbReference>
<accession>C0PA51</accession>
<name>C0PA51_MAIZE</name>
<proteinExistence type="evidence at transcript level"/>
<reference evidence="1" key="1">
    <citation type="journal article" date="2009" name="PLoS Genet.">
        <title>Sequencing, mapping, and analysis of 27,455 maize full-length cDNAs.</title>
        <authorList>
            <person name="Soderlund C."/>
            <person name="Descour A."/>
            <person name="Kudrna D."/>
            <person name="Bomhoff M."/>
            <person name="Boyd L."/>
            <person name="Currie J."/>
            <person name="Angelova A."/>
            <person name="Collura K."/>
            <person name="Wissotski M."/>
            <person name="Ashley E."/>
            <person name="Morrow D."/>
            <person name="Fernandes J."/>
            <person name="Walbot V."/>
            <person name="Yu Y."/>
        </authorList>
    </citation>
    <scope>NUCLEOTIDE SEQUENCE</scope>
    <source>
        <strain evidence="1">B73</strain>
    </source>
</reference>
<dbReference type="AlphaFoldDB" id="C0PA51"/>
<organism evidence="1">
    <name type="scientific">Zea mays</name>
    <name type="common">Maize</name>
    <dbReference type="NCBI Taxonomy" id="4577"/>
    <lineage>
        <taxon>Eukaryota</taxon>
        <taxon>Viridiplantae</taxon>
        <taxon>Streptophyta</taxon>
        <taxon>Embryophyta</taxon>
        <taxon>Tracheophyta</taxon>
        <taxon>Spermatophyta</taxon>
        <taxon>Magnoliopsida</taxon>
        <taxon>Liliopsida</taxon>
        <taxon>Poales</taxon>
        <taxon>Poaceae</taxon>
        <taxon>PACMAD clade</taxon>
        <taxon>Panicoideae</taxon>
        <taxon>Andropogonodae</taxon>
        <taxon>Andropogoneae</taxon>
        <taxon>Tripsacinae</taxon>
        <taxon>Zea</taxon>
    </lineage>
</organism>
<sequence>MCTLMTSLKLSSGHIMVLLGLKYRGKGFTSGTNRSDLDGAAVNHAERKFHVTAKMKKARMRAEKQPALVHMLTGSSLDYNHVVH</sequence>
<protein>
    <submittedName>
        <fullName evidence="1">Uncharacterized protein</fullName>
    </submittedName>
</protein>
<evidence type="ECO:0000313" key="1">
    <source>
        <dbReference type="EMBL" id="ACN31046.1"/>
    </source>
</evidence>